<keyword evidence="2" id="KW-1185">Reference proteome</keyword>
<organism evidence="1 2">
    <name type="scientific">Aeromonas lusitana</name>
    <dbReference type="NCBI Taxonomy" id="931529"/>
    <lineage>
        <taxon>Bacteria</taxon>
        <taxon>Pseudomonadati</taxon>
        <taxon>Pseudomonadota</taxon>
        <taxon>Gammaproteobacteria</taxon>
        <taxon>Aeromonadales</taxon>
        <taxon>Aeromonadaceae</taxon>
        <taxon>Aeromonas</taxon>
    </lineage>
</organism>
<dbReference type="EMBL" id="PGCP01000008">
    <property type="protein sequence ID" value="PJC93973.1"/>
    <property type="molecule type" value="Genomic_DNA"/>
</dbReference>
<dbReference type="Proteomes" id="UP000232060">
    <property type="component" value="Unassembled WGS sequence"/>
</dbReference>
<dbReference type="AlphaFoldDB" id="A0A2M8HBP0"/>
<gene>
    <name evidence="1" type="ORF">CUC44_06785</name>
</gene>
<evidence type="ECO:0000313" key="2">
    <source>
        <dbReference type="Proteomes" id="UP000232060"/>
    </source>
</evidence>
<protein>
    <submittedName>
        <fullName evidence="1">Uncharacterized protein</fullName>
    </submittedName>
</protein>
<accession>A0A2M8HBP0</accession>
<sequence length="59" mass="6636">MDDSATLVLQWLPRSCPEERTHSSFQSSGFRIQDSGFRIQDSGFWVLGSGFWVLGSGLR</sequence>
<proteinExistence type="predicted"/>
<reference evidence="1 2" key="1">
    <citation type="submission" date="2017-11" db="EMBL/GenBank/DDBJ databases">
        <title>Draft genome sequence of environmental isolate Aeromonas lusitania sp. nov. MDC 2473.</title>
        <authorList>
            <person name="Colston S.M."/>
            <person name="Navarro A."/>
            <person name="Martinez-Murcia A.J."/>
            <person name="Graf J."/>
        </authorList>
    </citation>
    <scope>NUCLEOTIDE SEQUENCE [LARGE SCALE GENOMIC DNA]</scope>
    <source>
        <strain evidence="1 2">MDC 2473</strain>
    </source>
</reference>
<name>A0A2M8HBP0_9GAMM</name>
<evidence type="ECO:0000313" key="1">
    <source>
        <dbReference type="EMBL" id="PJC93973.1"/>
    </source>
</evidence>
<comment type="caution">
    <text evidence="1">The sequence shown here is derived from an EMBL/GenBank/DDBJ whole genome shotgun (WGS) entry which is preliminary data.</text>
</comment>